<gene>
    <name evidence="6" type="primary">sigI</name>
    <name evidence="8" type="ORF">SAMN05216378_3137</name>
</gene>
<keyword evidence="5 6" id="KW-0804">Transcription</keyword>
<dbReference type="Gene3D" id="1.10.1740.10">
    <property type="match status" value="1"/>
</dbReference>
<dbReference type="NCBIfam" id="TIGR02895">
    <property type="entry name" value="spore_sigI"/>
    <property type="match status" value="1"/>
</dbReference>
<dbReference type="Proteomes" id="UP000198855">
    <property type="component" value="Unassembled WGS sequence"/>
</dbReference>
<dbReference type="EMBL" id="FOMT01000003">
    <property type="protein sequence ID" value="SFE44420.1"/>
    <property type="molecule type" value="Genomic_DNA"/>
</dbReference>
<evidence type="ECO:0000259" key="7">
    <source>
        <dbReference type="Pfam" id="PF04542"/>
    </source>
</evidence>
<dbReference type="NCBIfam" id="NF006176">
    <property type="entry name" value="PRK08311.2-4"/>
    <property type="match status" value="1"/>
</dbReference>
<feature type="short sequence motif" description="Polymerase core binding" evidence="6">
    <location>
        <begin position="66"/>
        <end position="79"/>
    </location>
</feature>
<keyword evidence="9" id="KW-1185">Reference proteome</keyword>
<dbReference type="PANTHER" id="PTHR30385:SF6">
    <property type="entry name" value="RNA POLYMERASE SIGMA FACTOR SIGI"/>
    <property type="match status" value="1"/>
</dbReference>
<dbReference type="PANTHER" id="PTHR30385">
    <property type="entry name" value="SIGMA FACTOR F FLAGELLAR"/>
    <property type="match status" value="1"/>
</dbReference>
<dbReference type="PIRSF" id="PIRSF038953">
    <property type="entry name" value="SigI"/>
    <property type="match status" value="1"/>
</dbReference>
<dbReference type="NCBIfam" id="NF006175">
    <property type="entry name" value="PRK08311.2-3"/>
    <property type="match status" value="1"/>
</dbReference>
<dbReference type="GO" id="GO:0005737">
    <property type="term" value="C:cytoplasm"/>
    <property type="evidence" value="ECO:0007669"/>
    <property type="project" value="UniProtKB-SubCell"/>
</dbReference>
<comment type="subunit">
    <text evidence="6">Interacts with RsgI.</text>
</comment>
<dbReference type="InterPro" id="IPR007627">
    <property type="entry name" value="RNA_pol_sigma70_r2"/>
</dbReference>
<name>A0A1I2ANH2_9BACL</name>
<accession>A0A1I2ANH2</accession>
<evidence type="ECO:0000256" key="6">
    <source>
        <dbReference type="HAMAP-Rule" id="MF_02064"/>
    </source>
</evidence>
<dbReference type="GO" id="GO:0016987">
    <property type="term" value="F:sigma factor activity"/>
    <property type="evidence" value="ECO:0007669"/>
    <property type="project" value="UniProtKB-UniRule"/>
</dbReference>
<comment type="subcellular location">
    <subcellularLocation>
        <location evidence="6">Cytoplasm</location>
    </subcellularLocation>
</comment>
<keyword evidence="3 6" id="KW-0731">Sigma factor</keyword>
<dbReference type="GO" id="GO:0003677">
    <property type="term" value="F:DNA binding"/>
    <property type="evidence" value="ECO:0007669"/>
    <property type="project" value="UniProtKB-UniRule"/>
</dbReference>
<dbReference type="AlphaFoldDB" id="A0A1I2ANH2"/>
<evidence type="ECO:0000313" key="9">
    <source>
        <dbReference type="Proteomes" id="UP000198855"/>
    </source>
</evidence>
<reference evidence="9" key="1">
    <citation type="submission" date="2016-10" db="EMBL/GenBank/DDBJ databases">
        <authorList>
            <person name="Varghese N."/>
            <person name="Submissions S."/>
        </authorList>
    </citation>
    <scope>NUCLEOTIDE SEQUENCE [LARGE SCALE GENOMIC DNA]</scope>
    <source>
        <strain evidence="9">CGMCC 1.10784</strain>
    </source>
</reference>
<dbReference type="OrthoDB" id="3190733at2"/>
<dbReference type="GO" id="GO:0006352">
    <property type="term" value="P:DNA-templated transcription initiation"/>
    <property type="evidence" value="ECO:0007669"/>
    <property type="project" value="UniProtKB-UniRule"/>
</dbReference>
<dbReference type="STRING" id="1045775.SAMN05216378_3137"/>
<keyword evidence="2 6" id="KW-0805">Transcription regulation</keyword>
<feature type="DNA-binding region" description="H-T-H motif" evidence="6">
    <location>
        <begin position="212"/>
        <end position="231"/>
    </location>
</feature>
<comment type="activity regulation">
    <text evidence="6">Negatively regulated by the anti-sigma-I factor RsgI.</text>
</comment>
<sequence length="264" mass="30617">MFKRFLRRSTAAEAKHDERLAPEQIIKLIHDGDEQQREKFISDYKPYVAKVTSGFCKRYVDPTRDDEFSVALTAFNEAITQFSPESGRSFLSFAETVMRRRLIDYVRKEQRHLKTVPYTAFDQQDEEEQIYNPIDTKMALQAYQLKQDGDERRLEIEEYTKELQQFQISFMELAECSPKHADSRLLLQGIAQTLAGTRELFAQLYVSGKLPVKELTELCGVSRKTVERNRKYIIAISLILNGTYPYLSDYLNITISMPGKEAGL</sequence>
<dbReference type="InterPro" id="IPR013325">
    <property type="entry name" value="RNA_pol_sigma_r2"/>
</dbReference>
<feature type="domain" description="RNA polymerase sigma-70 region 2" evidence="7">
    <location>
        <begin position="41"/>
        <end position="111"/>
    </location>
</feature>
<dbReference type="InterPro" id="IPR014284">
    <property type="entry name" value="RNA_pol_sigma-70_dom"/>
</dbReference>
<keyword evidence="1 6" id="KW-0963">Cytoplasm</keyword>
<proteinExistence type="inferred from homology"/>
<dbReference type="HAMAP" id="MF_02064">
    <property type="entry name" value="Sigma70_SigI"/>
    <property type="match status" value="1"/>
</dbReference>
<organism evidence="8 9">
    <name type="scientific">Paenibacillus catalpae</name>
    <dbReference type="NCBI Taxonomy" id="1045775"/>
    <lineage>
        <taxon>Bacteria</taxon>
        <taxon>Bacillati</taxon>
        <taxon>Bacillota</taxon>
        <taxon>Bacilli</taxon>
        <taxon>Bacillales</taxon>
        <taxon>Paenibacillaceae</taxon>
        <taxon>Paenibacillus</taxon>
    </lineage>
</organism>
<evidence type="ECO:0000256" key="5">
    <source>
        <dbReference type="ARBA" id="ARBA00023163"/>
    </source>
</evidence>
<dbReference type="RefSeq" id="WP_091186707.1">
    <property type="nucleotide sequence ID" value="NZ_FOMT01000003.1"/>
</dbReference>
<dbReference type="SUPFAM" id="SSF88946">
    <property type="entry name" value="Sigma2 domain of RNA polymerase sigma factors"/>
    <property type="match status" value="1"/>
</dbReference>
<keyword evidence="6" id="KW-0346">Stress response</keyword>
<dbReference type="InterPro" id="IPR014244">
    <property type="entry name" value="RNA_pol_sigma-I"/>
</dbReference>
<evidence type="ECO:0000256" key="2">
    <source>
        <dbReference type="ARBA" id="ARBA00023015"/>
    </source>
</evidence>
<protein>
    <recommendedName>
        <fullName evidence="6">RNA polymerase sigma factor SigI</fullName>
    </recommendedName>
</protein>
<evidence type="ECO:0000256" key="3">
    <source>
        <dbReference type="ARBA" id="ARBA00023082"/>
    </source>
</evidence>
<comment type="similarity">
    <text evidence="6">Belongs to the sigma-70 factor family. SigI subfamily.</text>
</comment>
<evidence type="ECO:0000313" key="8">
    <source>
        <dbReference type="EMBL" id="SFE44420.1"/>
    </source>
</evidence>
<evidence type="ECO:0000256" key="4">
    <source>
        <dbReference type="ARBA" id="ARBA00023125"/>
    </source>
</evidence>
<comment type="function">
    <text evidence="6">Sigma factors are initiation factors that promote the attachment of RNA polymerase to specific initiation sites and are then released.</text>
</comment>
<evidence type="ECO:0000256" key="1">
    <source>
        <dbReference type="ARBA" id="ARBA00022490"/>
    </source>
</evidence>
<keyword evidence="4 6" id="KW-0238">DNA-binding</keyword>
<dbReference type="Pfam" id="PF04542">
    <property type="entry name" value="Sigma70_r2"/>
    <property type="match status" value="1"/>
</dbReference>
<dbReference type="NCBIfam" id="TIGR02937">
    <property type="entry name" value="sigma70-ECF"/>
    <property type="match status" value="1"/>
</dbReference>